<gene>
    <name evidence="2" type="ORF">T01_1316</name>
</gene>
<evidence type="ECO:0000313" key="3">
    <source>
        <dbReference type="Proteomes" id="UP000054776"/>
    </source>
</evidence>
<reference evidence="2 3" key="1">
    <citation type="submission" date="2015-01" db="EMBL/GenBank/DDBJ databases">
        <title>Evolution of Trichinella species and genotypes.</title>
        <authorList>
            <person name="Korhonen P.K."/>
            <person name="Edoardo P."/>
            <person name="Giuseppe L.R."/>
            <person name="Gasser R.B."/>
        </authorList>
    </citation>
    <scope>NUCLEOTIDE SEQUENCE [LARGE SCALE GENOMIC DNA]</scope>
    <source>
        <strain evidence="2">ISS3</strain>
    </source>
</reference>
<accession>A0A0V1B1L7</accession>
<comment type="caution">
    <text evidence="2">The sequence shown here is derived from an EMBL/GenBank/DDBJ whole genome shotgun (WGS) entry which is preliminary data.</text>
</comment>
<organism evidence="2 3">
    <name type="scientific">Trichinella spiralis</name>
    <name type="common">Trichina worm</name>
    <dbReference type="NCBI Taxonomy" id="6334"/>
    <lineage>
        <taxon>Eukaryota</taxon>
        <taxon>Metazoa</taxon>
        <taxon>Ecdysozoa</taxon>
        <taxon>Nematoda</taxon>
        <taxon>Enoplea</taxon>
        <taxon>Dorylaimia</taxon>
        <taxon>Trichinellida</taxon>
        <taxon>Trichinellidae</taxon>
        <taxon>Trichinella</taxon>
    </lineage>
</organism>
<dbReference type="InParanoid" id="A0A0V1B1L7"/>
<keyword evidence="3" id="KW-1185">Reference proteome</keyword>
<name>A0A0V1B1L7_TRISP</name>
<protein>
    <submittedName>
        <fullName evidence="2">Uncharacterized protein</fullName>
    </submittedName>
</protein>
<dbReference type="EMBL" id="JYDH01000128">
    <property type="protein sequence ID" value="KRY30935.1"/>
    <property type="molecule type" value="Genomic_DNA"/>
</dbReference>
<proteinExistence type="predicted"/>
<evidence type="ECO:0000313" key="2">
    <source>
        <dbReference type="EMBL" id="KRY30935.1"/>
    </source>
</evidence>
<dbReference type="AlphaFoldDB" id="A0A0V1B1L7"/>
<keyword evidence="1" id="KW-1133">Transmembrane helix</keyword>
<sequence>MDVVEKPFHNYFLLFILKTNSVNLLRSTDMLALRRMTATKQLVPILQRSLIKRSEAKTVASLAGQDQPLFSRFAFYAFIFIFPTSDILCFNILKIADYNAT</sequence>
<feature type="transmembrane region" description="Helical" evidence="1">
    <location>
        <begin position="73"/>
        <end position="93"/>
    </location>
</feature>
<evidence type="ECO:0000256" key="1">
    <source>
        <dbReference type="SAM" id="Phobius"/>
    </source>
</evidence>
<keyword evidence="1" id="KW-0812">Transmembrane</keyword>
<keyword evidence="1" id="KW-0472">Membrane</keyword>
<dbReference type="Proteomes" id="UP000054776">
    <property type="component" value="Unassembled WGS sequence"/>
</dbReference>